<comment type="caution">
    <text evidence="3">The sequence shown here is derived from an EMBL/GenBank/DDBJ whole genome shotgun (WGS) entry which is preliminary data.</text>
</comment>
<evidence type="ECO:0000313" key="3">
    <source>
        <dbReference type="EMBL" id="KAJ9133521.1"/>
    </source>
</evidence>
<feature type="compositionally biased region" description="Basic and acidic residues" evidence="1">
    <location>
        <begin position="1"/>
        <end position="13"/>
    </location>
</feature>
<gene>
    <name evidence="3" type="ORF">NKR23_g10641</name>
</gene>
<dbReference type="PROSITE" id="PS50097">
    <property type="entry name" value="BTB"/>
    <property type="match status" value="1"/>
</dbReference>
<feature type="region of interest" description="Disordered" evidence="1">
    <location>
        <begin position="1"/>
        <end position="47"/>
    </location>
</feature>
<dbReference type="Proteomes" id="UP001174694">
    <property type="component" value="Unassembled WGS sequence"/>
</dbReference>
<organism evidence="3 4">
    <name type="scientific">Pleurostoma richardsiae</name>
    <dbReference type="NCBI Taxonomy" id="41990"/>
    <lineage>
        <taxon>Eukaryota</taxon>
        <taxon>Fungi</taxon>
        <taxon>Dikarya</taxon>
        <taxon>Ascomycota</taxon>
        <taxon>Pezizomycotina</taxon>
        <taxon>Sordariomycetes</taxon>
        <taxon>Sordariomycetidae</taxon>
        <taxon>Calosphaeriales</taxon>
        <taxon>Pleurostomataceae</taxon>
        <taxon>Pleurostoma</taxon>
    </lineage>
</organism>
<dbReference type="EMBL" id="JANBVO010000049">
    <property type="protein sequence ID" value="KAJ9133521.1"/>
    <property type="molecule type" value="Genomic_DNA"/>
</dbReference>
<evidence type="ECO:0000256" key="1">
    <source>
        <dbReference type="SAM" id="MobiDB-lite"/>
    </source>
</evidence>
<keyword evidence="4" id="KW-1185">Reference proteome</keyword>
<evidence type="ECO:0000313" key="4">
    <source>
        <dbReference type="Proteomes" id="UP001174694"/>
    </source>
</evidence>
<reference evidence="3" key="1">
    <citation type="submission" date="2022-07" db="EMBL/GenBank/DDBJ databases">
        <title>Fungi with potential for degradation of polypropylene.</title>
        <authorList>
            <person name="Gostincar C."/>
        </authorList>
    </citation>
    <scope>NUCLEOTIDE SEQUENCE</scope>
    <source>
        <strain evidence="3">EXF-13308</strain>
    </source>
</reference>
<dbReference type="AlphaFoldDB" id="A0AA38R421"/>
<dbReference type="InterPro" id="IPR000210">
    <property type="entry name" value="BTB/POZ_dom"/>
</dbReference>
<dbReference type="Pfam" id="PF00651">
    <property type="entry name" value="BTB"/>
    <property type="match status" value="1"/>
</dbReference>
<dbReference type="SMART" id="SM00225">
    <property type="entry name" value="BTB"/>
    <property type="match status" value="1"/>
</dbReference>
<dbReference type="InterPro" id="IPR011333">
    <property type="entry name" value="SKP1/BTB/POZ_sf"/>
</dbReference>
<sequence>MRIEAESYRDSVMPKKRRREADDPDDMSFNTPDRESRAAATPVAAEKAGRAAAGKSAAVVADKPEDAVAIDRLFSERTVSVFVGRSRVKWTLHENLLSATSDFFRSAFNGGFRETVEDTIALPEDDPAAFELFVRWLYGRSIVPGSGAALLPPPDKGGTVTIQEYLRLYVLACKFLVEDLENSVVDIAHAYYNAGTRRPDIRDVQYVYDNTPPRSGMRRLLSTRVTLGLFKGKQNNPFSEGWRDALNTTEDLAYDIIQEISGWNWVTGGNCPSRVISAACTFHKHERSTACPKK</sequence>
<accession>A0AA38R421</accession>
<dbReference type="SUPFAM" id="SSF54695">
    <property type="entry name" value="POZ domain"/>
    <property type="match status" value="1"/>
</dbReference>
<protein>
    <submittedName>
        <fullName evidence="3">Kelch repeat and BTB domain-containing protein 7</fullName>
    </submittedName>
</protein>
<dbReference type="CDD" id="cd18186">
    <property type="entry name" value="BTB_POZ_ZBTB_KLHL-like"/>
    <property type="match status" value="1"/>
</dbReference>
<dbReference type="PANTHER" id="PTHR47843:SF2">
    <property type="entry name" value="BTB DOMAIN-CONTAINING PROTEIN"/>
    <property type="match status" value="1"/>
</dbReference>
<name>A0AA38R421_9PEZI</name>
<dbReference type="PANTHER" id="PTHR47843">
    <property type="entry name" value="BTB DOMAIN-CONTAINING PROTEIN-RELATED"/>
    <property type="match status" value="1"/>
</dbReference>
<proteinExistence type="predicted"/>
<feature type="domain" description="BTB" evidence="2">
    <location>
        <begin position="77"/>
        <end position="146"/>
    </location>
</feature>
<dbReference type="Gene3D" id="3.30.710.10">
    <property type="entry name" value="Potassium Channel Kv1.1, Chain A"/>
    <property type="match status" value="1"/>
</dbReference>
<evidence type="ECO:0000259" key="2">
    <source>
        <dbReference type="PROSITE" id="PS50097"/>
    </source>
</evidence>